<dbReference type="Gene3D" id="3.40.50.1820">
    <property type="entry name" value="alpha/beta hydrolase"/>
    <property type="match status" value="1"/>
</dbReference>
<dbReference type="SUPFAM" id="SSF53474">
    <property type="entry name" value="alpha/beta-Hydrolases"/>
    <property type="match status" value="1"/>
</dbReference>
<name>A0A9X1R2K1_9FLAO</name>
<dbReference type="InterPro" id="IPR022742">
    <property type="entry name" value="Hydrolase_4"/>
</dbReference>
<gene>
    <name evidence="2" type="ORF">K8344_12665</name>
</gene>
<accession>A0A9X1R2K1</accession>
<dbReference type="Pfam" id="PF12146">
    <property type="entry name" value="Hydrolase_4"/>
    <property type="match status" value="1"/>
</dbReference>
<comment type="caution">
    <text evidence="2">The sequence shown here is derived from an EMBL/GenBank/DDBJ whole genome shotgun (WGS) entry which is preliminary data.</text>
</comment>
<evidence type="ECO:0000313" key="3">
    <source>
        <dbReference type="Proteomes" id="UP001139462"/>
    </source>
</evidence>
<keyword evidence="3" id="KW-1185">Reference proteome</keyword>
<evidence type="ECO:0000313" key="2">
    <source>
        <dbReference type="EMBL" id="MCG2431975.1"/>
    </source>
</evidence>
<dbReference type="EMBL" id="JAIRBB010000015">
    <property type="protein sequence ID" value="MCG2431975.1"/>
    <property type="molecule type" value="Genomic_DNA"/>
</dbReference>
<dbReference type="InterPro" id="IPR029058">
    <property type="entry name" value="AB_hydrolase_fold"/>
</dbReference>
<dbReference type="PANTHER" id="PTHR11614">
    <property type="entry name" value="PHOSPHOLIPASE-RELATED"/>
    <property type="match status" value="1"/>
</dbReference>
<keyword evidence="2" id="KW-0378">Hydrolase</keyword>
<feature type="domain" description="Serine aminopeptidase S33" evidence="1">
    <location>
        <begin position="46"/>
        <end position="250"/>
    </location>
</feature>
<dbReference type="RefSeq" id="WP_237609051.1">
    <property type="nucleotide sequence ID" value="NZ_JAIRBB010000015.1"/>
</dbReference>
<sequence length="320" mass="37183">MKLTEGQYSLDILGNDFQQITLALESDYEGEVVATIIRKKSLVKSSKAVLYIHGFNDYFFQSEMANLFTSKGFNFYALDLRKYGRSFLSHQKLNNVRSLEEYDEEIDKALRLIHLEKNSRVVLLGHSTGGLIVTNYAARYLNSSLFHCVICNSPFYEFNLNSFERNIGIPILSFLGKYMPNKKISSGLSKFYGYSLHKDMYGEWSYNLNWKPHQIPKVSLSFIRAIHNGHKNIQNHLKLDVPLLVMHSDKTIYEKKWTENFMHGDAVLNVQHIEYYAKKIKGDVTTYTINNGMHDLFLSELAVRRLAFKTLFDWLKTKID</sequence>
<reference evidence="2" key="1">
    <citation type="submission" date="2021-09" db="EMBL/GenBank/DDBJ databases">
        <title>Genome of Aequorivita sp. strain F64183.</title>
        <authorList>
            <person name="Wang Y."/>
        </authorList>
    </citation>
    <scope>NUCLEOTIDE SEQUENCE</scope>
    <source>
        <strain evidence="2">F64183</strain>
    </source>
</reference>
<dbReference type="InterPro" id="IPR051044">
    <property type="entry name" value="MAG_DAG_Lipase"/>
</dbReference>
<protein>
    <submittedName>
        <fullName evidence="2">Alpha/beta hydrolase</fullName>
    </submittedName>
</protein>
<dbReference type="GO" id="GO:0016787">
    <property type="term" value="F:hydrolase activity"/>
    <property type="evidence" value="ECO:0007669"/>
    <property type="project" value="UniProtKB-KW"/>
</dbReference>
<dbReference type="AlphaFoldDB" id="A0A9X1R2K1"/>
<organism evidence="2 3">
    <name type="scientific">Aequorivita xiaoshiensis</name>
    <dbReference type="NCBI Taxonomy" id="2874476"/>
    <lineage>
        <taxon>Bacteria</taxon>
        <taxon>Pseudomonadati</taxon>
        <taxon>Bacteroidota</taxon>
        <taxon>Flavobacteriia</taxon>
        <taxon>Flavobacteriales</taxon>
        <taxon>Flavobacteriaceae</taxon>
        <taxon>Aequorivita</taxon>
    </lineage>
</organism>
<proteinExistence type="predicted"/>
<evidence type="ECO:0000259" key="1">
    <source>
        <dbReference type="Pfam" id="PF12146"/>
    </source>
</evidence>
<dbReference type="Proteomes" id="UP001139462">
    <property type="component" value="Unassembled WGS sequence"/>
</dbReference>